<evidence type="ECO:0000256" key="8">
    <source>
        <dbReference type="RuleBase" id="RU363079"/>
    </source>
</evidence>
<comment type="function">
    <text evidence="7">Plays an essential role in autophagy.</text>
</comment>
<dbReference type="OrthoDB" id="1666796at2759"/>
<keyword evidence="5 8" id="KW-1133">Transmembrane helix</keyword>
<dbReference type="CTD" id="6755624"/>
<dbReference type="PANTHER" id="PTHR10766">
    <property type="entry name" value="TRANSMEMBRANE 9 SUPERFAMILY PROTEIN"/>
    <property type="match status" value="1"/>
</dbReference>
<dbReference type="InParanoid" id="B3S142"/>
<evidence type="ECO:0000313" key="10">
    <source>
        <dbReference type="Proteomes" id="UP000009022"/>
    </source>
</evidence>
<feature type="transmembrane region" description="Helical" evidence="8">
    <location>
        <begin position="353"/>
        <end position="377"/>
    </location>
</feature>
<proteinExistence type="inferred from homology"/>
<feature type="transmembrane region" description="Helical" evidence="8">
    <location>
        <begin position="420"/>
        <end position="441"/>
    </location>
</feature>
<dbReference type="eggNOG" id="KOG1277">
    <property type="taxonomic scope" value="Eukaryota"/>
</dbReference>
<evidence type="ECO:0000256" key="3">
    <source>
        <dbReference type="ARBA" id="ARBA00022692"/>
    </source>
</evidence>
<evidence type="ECO:0000256" key="7">
    <source>
        <dbReference type="ARBA" id="ARBA00037688"/>
    </source>
</evidence>
<dbReference type="PANTHER" id="PTHR10766:SF177">
    <property type="entry name" value="TRANSMEMBRANE 9 SUPERFAMILY MEMBER 1"/>
    <property type="match status" value="1"/>
</dbReference>
<dbReference type="STRING" id="10228.B3S142"/>
<dbReference type="OMA" id="LEVHWLS"/>
<accession>B3S142</accession>
<dbReference type="SUPFAM" id="SSF103473">
    <property type="entry name" value="MFS general substrate transporter"/>
    <property type="match status" value="1"/>
</dbReference>
<evidence type="ECO:0000313" key="9">
    <source>
        <dbReference type="EMBL" id="EDV23172.1"/>
    </source>
</evidence>
<dbReference type="PhylomeDB" id="B3S142"/>
<dbReference type="FunCoup" id="B3S142">
    <property type="interactions" value="1368"/>
</dbReference>
<evidence type="ECO:0000256" key="6">
    <source>
        <dbReference type="ARBA" id="ARBA00023136"/>
    </source>
</evidence>
<dbReference type="InterPro" id="IPR036259">
    <property type="entry name" value="MFS_trans_sf"/>
</dbReference>
<comment type="subcellular location">
    <subcellularLocation>
        <location evidence="1">Cytoplasmic vesicle</location>
        <location evidence="1">Autophagosome membrane</location>
        <topology evidence="1">Multi-pass membrane protein</topology>
    </subcellularLocation>
</comment>
<sequence length="561" mass="65071">MYVNKVGPYFNPHETYHYYSLPICRPQKVEHRSLTLGEVLKGDRMAVSSFNIRFRETFKNKKLCTEPYEKKDIDKLIHAIEELYFFEFIIDDLPIRGFVGHLKESGFIPHSHQVYLWGHFDFFFEYNMDQLISANVSMSNVNPISLENIDTFPAQITYTYSATWKKTKVAYSQRMSKKDTFFQKSLEIHWLSIINSIVLVILLMGFVVIILMRVLRSDFARYNVVNDEEDSLVLSSTLDRDDNGWKVVHADVFRLPKYKSLLSSMLGVGSQFLLITGSILIMAMLKMFNIHRHGSINTAAVLMYALTSFVAGYVSSNFYKKIGGENWVWNIVLTSTLFSAPLFLVWSIENSVAWYYASTQALPFTTVMILVLIWMLVGFPLNVLGGIFGKNYAISFNAPCRTKNIAREIPSVSWYRSGPILMLIGGFIPFSAVSVELYYIFATTWGREQYTLYGILFVVYVILLSVTVCISIALTYFQLSNEDYRWWWRSFNNTGFASFFVFVYAFFYFVKRSNMTGTLQTFEFFGYTLLACYVFYLMLGTVSFYASLTFIRYIYLNLKMD</sequence>
<evidence type="ECO:0000256" key="5">
    <source>
        <dbReference type="ARBA" id="ARBA00022989"/>
    </source>
</evidence>
<dbReference type="Pfam" id="PF02990">
    <property type="entry name" value="EMP70"/>
    <property type="match status" value="1"/>
</dbReference>
<protein>
    <recommendedName>
        <fullName evidence="8">Transmembrane 9 superfamily member</fullName>
    </recommendedName>
</protein>
<dbReference type="InterPro" id="IPR004240">
    <property type="entry name" value="EMP70"/>
</dbReference>
<evidence type="ECO:0000256" key="2">
    <source>
        <dbReference type="ARBA" id="ARBA00005227"/>
    </source>
</evidence>
<name>B3S142_TRIAD</name>
<keyword evidence="6 8" id="KW-0472">Membrane</keyword>
<dbReference type="GO" id="GO:0072657">
    <property type="term" value="P:protein localization to membrane"/>
    <property type="evidence" value="ECO:0000318"/>
    <property type="project" value="GO_Central"/>
</dbReference>
<evidence type="ECO:0000256" key="1">
    <source>
        <dbReference type="ARBA" id="ARBA00004542"/>
    </source>
</evidence>
<feature type="transmembrane region" description="Helical" evidence="8">
    <location>
        <begin position="296"/>
        <end position="315"/>
    </location>
</feature>
<dbReference type="EMBL" id="DS985247">
    <property type="protein sequence ID" value="EDV23172.1"/>
    <property type="molecule type" value="Genomic_DNA"/>
</dbReference>
<dbReference type="RefSeq" id="XP_002114082.1">
    <property type="nucleotide sequence ID" value="XM_002114046.1"/>
</dbReference>
<gene>
    <name evidence="9" type="ORF">TRIADDRAFT_37943</name>
</gene>
<keyword evidence="3 8" id="KW-0812">Transmembrane</keyword>
<dbReference type="Proteomes" id="UP000009022">
    <property type="component" value="Unassembled WGS sequence"/>
</dbReference>
<feature type="transmembrane region" description="Helical" evidence="8">
    <location>
        <begin position="188"/>
        <end position="212"/>
    </location>
</feature>
<dbReference type="HOGENOM" id="CLU_010714_0_2_1"/>
<organism evidence="9 10">
    <name type="scientific">Trichoplax adhaerens</name>
    <name type="common">Trichoplax reptans</name>
    <dbReference type="NCBI Taxonomy" id="10228"/>
    <lineage>
        <taxon>Eukaryota</taxon>
        <taxon>Metazoa</taxon>
        <taxon>Placozoa</taxon>
        <taxon>Uniplacotomia</taxon>
        <taxon>Trichoplacea</taxon>
        <taxon>Trichoplacidae</taxon>
        <taxon>Trichoplax</taxon>
    </lineage>
</organism>
<feature type="transmembrane region" description="Helical" evidence="8">
    <location>
        <begin position="491"/>
        <end position="510"/>
    </location>
</feature>
<feature type="transmembrane region" description="Helical" evidence="8">
    <location>
        <begin position="327"/>
        <end position="346"/>
    </location>
</feature>
<reference evidence="9 10" key="1">
    <citation type="journal article" date="2008" name="Nature">
        <title>The Trichoplax genome and the nature of placozoans.</title>
        <authorList>
            <person name="Srivastava M."/>
            <person name="Begovic E."/>
            <person name="Chapman J."/>
            <person name="Putnam N.H."/>
            <person name="Hellsten U."/>
            <person name="Kawashima T."/>
            <person name="Kuo A."/>
            <person name="Mitros T."/>
            <person name="Salamov A."/>
            <person name="Carpenter M.L."/>
            <person name="Signorovitch A.Y."/>
            <person name="Moreno M.A."/>
            <person name="Kamm K."/>
            <person name="Grimwood J."/>
            <person name="Schmutz J."/>
            <person name="Shapiro H."/>
            <person name="Grigoriev I.V."/>
            <person name="Buss L.W."/>
            <person name="Schierwater B."/>
            <person name="Dellaporta S.L."/>
            <person name="Rokhsar D.S."/>
        </authorList>
    </citation>
    <scope>NUCLEOTIDE SEQUENCE [LARGE SCALE GENOMIC DNA]</scope>
    <source>
        <strain evidence="9 10">Grell-BS-1999</strain>
    </source>
</reference>
<dbReference type="KEGG" id="tad:TRIADDRAFT_37943"/>
<comment type="similarity">
    <text evidence="2 8">Belongs to the nonaspanin (TM9SF) (TC 9.A.2) family.</text>
</comment>
<dbReference type="GO" id="GO:0016020">
    <property type="term" value="C:membrane"/>
    <property type="evidence" value="ECO:0000318"/>
    <property type="project" value="GO_Central"/>
</dbReference>
<dbReference type="GeneID" id="6755624"/>
<feature type="transmembrane region" description="Helical" evidence="8">
    <location>
        <begin position="261"/>
        <end position="284"/>
    </location>
</feature>
<dbReference type="GO" id="GO:0000421">
    <property type="term" value="C:autophagosome membrane"/>
    <property type="evidence" value="ECO:0007669"/>
    <property type="project" value="UniProtKB-SubCell"/>
</dbReference>
<feature type="transmembrane region" description="Helical" evidence="8">
    <location>
        <begin position="453"/>
        <end position="479"/>
    </location>
</feature>
<keyword evidence="4" id="KW-0732">Signal</keyword>
<keyword evidence="10" id="KW-1185">Reference proteome</keyword>
<evidence type="ECO:0000256" key="4">
    <source>
        <dbReference type="ARBA" id="ARBA00022729"/>
    </source>
</evidence>
<feature type="transmembrane region" description="Helical" evidence="8">
    <location>
        <begin position="522"/>
        <end position="555"/>
    </location>
</feature>
<dbReference type="AlphaFoldDB" id="B3S142"/>